<dbReference type="Pfam" id="PF00641">
    <property type="entry name" value="Zn_ribbon_RanBP"/>
    <property type="match status" value="2"/>
</dbReference>
<dbReference type="SMART" id="SM00547">
    <property type="entry name" value="ZnF_RBZ"/>
    <property type="match status" value="3"/>
</dbReference>
<evidence type="ECO:0000313" key="14">
    <source>
        <dbReference type="Proteomes" id="UP000051952"/>
    </source>
</evidence>
<keyword evidence="4" id="KW-0479">Metal-binding</keyword>
<evidence type="ECO:0000256" key="6">
    <source>
        <dbReference type="ARBA" id="ARBA00022786"/>
    </source>
</evidence>
<dbReference type="Gene3D" id="2.30.30.380">
    <property type="entry name" value="Zn-finger domain of Sec23/24"/>
    <property type="match status" value="1"/>
</dbReference>
<reference evidence="14" key="1">
    <citation type="submission" date="2015-09" db="EMBL/GenBank/DDBJ databases">
        <authorList>
            <consortium name="Pathogen Informatics"/>
        </authorList>
    </citation>
    <scope>NUCLEOTIDE SEQUENCE [LARGE SCALE GENOMIC DNA]</scope>
    <source>
        <strain evidence="14">Lake Konstanz</strain>
    </source>
</reference>
<dbReference type="PROSITE" id="PS01358">
    <property type="entry name" value="ZF_RANBP2_1"/>
    <property type="match status" value="2"/>
</dbReference>
<evidence type="ECO:0000313" key="13">
    <source>
        <dbReference type="EMBL" id="CUG86735.1"/>
    </source>
</evidence>
<keyword evidence="14" id="KW-1185">Reference proteome</keyword>
<dbReference type="EC" id="3.4.19.12" evidence="2"/>
<protein>
    <recommendedName>
        <fullName evidence="2">ubiquitinyl hydrolase 1</fullName>
        <ecNumber evidence="2">3.4.19.12</ecNumber>
    </recommendedName>
</protein>
<evidence type="ECO:0000256" key="10">
    <source>
        <dbReference type="PROSITE-ProRule" id="PRU00322"/>
    </source>
</evidence>
<accession>A0A0S4J8R0</accession>
<organism evidence="13 14">
    <name type="scientific">Bodo saltans</name>
    <name type="common">Flagellated protozoan</name>
    <dbReference type="NCBI Taxonomy" id="75058"/>
    <lineage>
        <taxon>Eukaryota</taxon>
        <taxon>Discoba</taxon>
        <taxon>Euglenozoa</taxon>
        <taxon>Kinetoplastea</taxon>
        <taxon>Metakinetoplastina</taxon>
        <taxon>Eubodonida</taxon>
        <taxon>Bodonidae</taxon>
        <taxon>Bodo</taxon>
    </lineage>
</organism>
<dbReference type="InterPro" id="IPR051346">
    <property type="entry name" value="OTU_Deubiquitinase"/>
</dbReference>
<feature type="domain" description="RanBP2-type" evidence="12">
    <location>
        <begin position="898"/>
        <end position="927"/>
    </location>
</feature>
<comment type="catalytic activity">
    <reaction evidence="1">
        <text>Thiol-dependent hydrolysis of ester, thioester, amide, peptide and isopeptide bonds formed by the C-terminal Gly of ubiquitin (a 76-residue protein attached to proteins as an intracellular targeting signal).</text>
        <dbReference type="EC" id="3.4.19.12"/>
    </reaction>
</comment>
<dbReference type="Gene3D" id="4.10.1060.10">
    <property type="entry name" value="Zinc finger, RanBP2-type"/>
    <property type="match status" value="1"/>
</dbReference>
<dbReference type="AlphaFoldDB" id="A0A0S4J8R0"/>
<gene>
    <name evidence="13" type="ORF">BSAL_94485</name>
</gene>
<dbReference type="OMA" id="RGKWICA"/>
<dbReference type="OrthoDB" id="278585at2759"/>
<dbReference type="PANTHER" id="PTHR13367:SF28">
    <property type="entry name" value="UBIQUITIN THIOESTERASE ZRANB1"/>
    <property type="match status" value="1"/>
</dbReference>
<dbReference type="GO" id="GO:0071947">
    <property type="term" value="P:protein deubiquitination involved in ubiquitin-dependent protein catabolic process"/>
    <property type="evidence" value="ECO:0007669"/>
    <property type="project" value="TreeGrafter"/>
</dbReference>
<evidence type="ECO:0000256" key="1">
    <source>
        <dbReference type="ARBA" id="ARBA00000707"/>
    </source>
</evidence>
<keyword evidence="5 10" id="KW-0863">Zinc-finger</keyword>
<feature type="domain" description="RanBP2-type" evidence="12">
    <location>
        <begin position="852"/>
        <end position="881"/>
    </location>
</feature>
<dbReference type="SUPFAM" id="SSF90209">
    <property type="entry name" value="Ran binding protein zinc finger-like"/>
    <property type="match status" value="2"/>
</dbReference>
<evidence type="ECO:0000256" key="11">
    <source>
        <dbReference type="SAM" id="MobiDB-lite"/>
    </source>
</evidence>
<dbReference type="GO" id="GO:0070530">
    <property type="term" value="F:K63-linked polyubiquitin modification-dependent protein binding"/>
    <property type="evidence" value="ECO:0007669"/>
    <property type="project" value="TreeGrafter"/>
</dbReference>
<dbReference type="PANTHER" id="PTHR13367">
    <property type="entry name" value="UBIQUITIN THIOESTERASE"/>
    <property type="match status" value="1"/>
</dbReference>
<dbReference type="EMBL" id="CYKH01001377">
    <property type="protein sequence ID" value="CUG86735.1"/>
    <property type="molecule type" value="Genomic_DNA"/>
</dbReference>
<dbReference type="InterPro" id="IPR001876">
    <property type="entry name" value="Znf_RanBP2"/>
</dbReference>
<sequence>FEGVVFLDSSDRQVVLLRSSEMIVPIAQCGIPLSRRFTFFDQVHTTGMDIKQMPTATAVVTLGKDLVFRDYAQGSYRMRGIGKGQRLRVYVIPEVHVRLADVLGPSRRTGRLEVDVPAWLILNAMRLEGLQFVKLCQQELLNIWRKRALQVLLSPPTKTNVSTTAPTSTSMLAAYEAWTKDTSDFVRCRRFTALGASKLSSLDPVTASDHVRLMRGAIKEFREEIAFPIPDAITTPISFQQKIEDHLRSKLEALLDVPVHEPEISPPGLQAMADNNNAAVCTGRQDATRRVTLVLSRMTSTSSHSNSLDDDDPETAVGLNAEVVHEQEAEEEQEQEAEQEEQRVSHFSRDDEQHIPWTMLSVLSDARSVDKTATRLAPVANSPFFQCNGLQLRPDQAMLEVDPMYLVSDNFFRATWRGSGERRLKNCMLFAHWLVVGSSSPSTSEDQNSGRRFVSGLVTLAEGESLRWYVHHSKELNATVAVSLCMVNQTVAAPSHNSASSSSSSSYSSSGSIAFLDATDLMQTVVVAGSSTAEPADAGSSVATVTTTAHTSAAASVVFFRYLNNDMFYSQVELQILREALKATPADVRLGVFLDMLRGRRRPNNEWQDTPIAAVFVENDAQHAALMARSVLRRFEEFIRKLPHAKREAIATAWREGVLRSAGSNNAVTTASITQRASMALSTSIGVDDAIIALHVALQTAAGGGGSSSAVGGGRHSNITATGLEEFTAAIRYALLSNSKKSAASVSPPPVASAITTSENEETPVSLFSAPASMTLSEWAAAVAPPLFLPTQGTHQLFRCPTCHVRSIVARRNTLESEATPLCPHCTTTHGGSTEPSSLHDEHEAAAVEEEEDDHWQCSVCTLINAPHCPMCIVCGTPSPIPPSSQKKKKHVDPAAVSLGPWACSVCTLVNEPSLPMCGACGTPNPNAIATSSTSGGGSGGDVGGGNWDCPEGHWTCSVEQGGCSKYNPNSAFYCQVCDRARPNLASLRF</sequence>
<dbReference type="GO" id="GO:0005737">
    <property type="term" value="C:cytoplasm"/>
    <property type="evidence" value="ECO:0007669"/>
    <property type="project" value="TreeGrafter"/>
</dbReference>
<keyword evidence="9" id="KW-0862">Zinc</keyword>
<dbReference type="GO" id="GO:0008270">
    <property type="term" value="F:zinc ion binding"/>
    <property type="evidence" value="ECO:0007669"/>
    <property type="project" value="UniProtKB-KW"/>
</dbReference>
<proteinExistence type="predicted"/>
<feature type="region of interest" description="Disordered" evidence="11">
    <location>
        <begin position="326"/>
        <end position="350"/>
    </location>
</feature>
<feature type="non-terminal residue" evidence="13">
    <location>
        <position position="1"/>
    </location>
</feature>
<dbReference type="GO" id="GO:0005634">
    <property type="term" value="C:nucleus"/>
    <property type="evidence" value="ECO:0007669"/>
    <property type="project" value="TreeGrafter"/>
</dbReference>
<keyword evidence="7" id="KW-0378">Hydrolase</keyword>
<keyword evidence="8" id="KW-0788">Thiol protease</keyword>
<evidence type="ECO:0000256" key="8">
    <source>
        <dbReference type="ARBA" id="ARBA00022807"/>
    </source>
</evidence>
<evidence type="ECO:0000256" key="4">
    <source>
        <dbReference type="ARBA" id="ARBA00022723"/>
    </source>
</evidence>
<keyword evidence="6" id="KW-0833">Ubl conjugation pathway</keyword>
<evidence type="ECO:0000259" key="12">
    <source>
        <dbReference type="PROSITE" id="PS50199"/>
    </source>
</evidence>
<feature type="compositionally biased region" description="Acidic residues" evidence="11">
    <location>
        <begin position="328"/>
        <end position="339"/>
    </location>
</feature>
<dbReference type="GO" id="GO:0004843">
    <property type="term" value="F:cysteine-type deubiquitinase activity"/>
    <property type="evidence" value="ECO:0007669"/>
    <property type="project" value="UniProtKB-EC"/>
</dbReference>
<evidence type="ECO:0000256" key="7">
    <source>
        <dbReference type="ARBA" id="ARBA00022801"/>
    </source>
</evidence>
<dbReference type="Proteomes" id="UP000051952">
    <property type="component" value="Unassembled WGS sequence"/>
</dbReference>
<dbReference type="PROSITE" id="PS50199">
    <property type="entry name" value="ZF_RANBP2_2"/>
    <property type="match status" value="3"/>
</dbReference>
<feature type="domain" description="RanBP2-type" evidence="12">
    <location>
        <begin position="951"/>
        <end position="984"/>
    </location>
</feature>
<name>A0A0S4J8R0_BODSA</name>
<feature type="compositionally biased region" description="Basic and acidic residues" evidence="11">
    <location>
        <begin position="340"/>
        <end position="350"/>
    </location>
</feature>
<evidence type="ECO:0000256" key="9">
    <source>
        <dbReference type="ARBA" id="ARBA00022833"/>
    </source>
</evidence>
<evidence type="ECO:0000256" key="2">
    <source>
        <dbReference type="ARBA" id="ARBA00012759"/>
    </source>
</evidence>
<keyword evidence="3" id="KW-0645">Protease</keyword>
<dbReference type="InterPro" id="IPR036443">
    <property type="entry name" value="Znf_RanBP2_sf"/>
</dbReference>
<dbReference type="VEuPathDB" id="TriTrypDB:BSAL_94485"/>
<evidence type="ECO:0000256" key="3">
    <source>
        <dbReference type="ARBA" id="ARBA00022670"/>
    </source>
</evidence>
<evidence type="ECO:0000256" key="5">
    <source>
        <dbReference type="ARBA" id="ARBA00022771"/>
    </source>
</evidence>
<feature type="region of interest" description="Disordered" evidence="11">
    <location>
        <begin position="742"/>
        <end position="764"/>
    </location>
</feature>